<dbReference type="Pfam" id="PF00550">
    <property type="entry name" value="PP-binding"/>
    <property type="match status" value="3"/>
</dbReference>
<keyword evidence="7" id="KW-1185">Reference proteome</keyword>
<dbReference type="Gene3D" id="2.30.38.10">
    <property type="entry name" value="Luciferase, Domain 3"/>
    <property type="match status" value="1"/>
</dbReference>
<gene>
    <name evidence="6" type="ORF">VZ94_10370</name>
</gene>
<dbReference type="SUPFAM" id="SSF52777">
    <property type="entry name" value="CoA-dependent acyltransferases"/>
    <property type="match status" value="2"/>
</dbReference>
<dbReference type="RefSeq" id="WP_045779180.1">
    <property type="nucleotide sequence ID" value="NZ_LAJX01000101.1"/>
</dbReference>
<dbReference type="Gene3D" id="3.30.300.30">
    <property type="match status" value="1"/>
</dbReference>
<dbReference type="InterPro" id="IPR020841">
    <property type="entry name" value="PKS_Beta-ketoAc_synthase_dom"/>
</dbReference>
<keyword evidence="3" id="KW-0808">Transferase</keyword>
<feature type="domain" description="Carrier" evidence="4">
    <location>
        <begin position="565"/>
        <end position="639"/>
    </location>
</feature>
<dbReference type="FunFam" id="3.40.50.980:FF:000001">
    <property type="entry name" value="Non-ribosomal peptide synthetase"/>
    <property type="match status" value="1"/>
</dbReference>
<dbReference type="InterPro" id="IPR016039">
    <property type="entry name" value="Thiolase-like"/>
</dbReference>
<dbReference type="PANTHER" id="PTHR45527">
    <property type="entry name" value="NONRIBOSOMAL PEPTIDE SYNTHETASE"/>
    <property type="match status" value="1"/>
</dbReference>
<dbReference type="InterPro" id="IPR036736">
    <property type="entry name" value="ACP-like_sf"/>
</dbReference>
<dbReference type="InterPro" id="IPR025110">
    <property type="entry name" value="AMP-bd_C"/>
</dbReference>
<dbReference type="SUPFAM" id="SSF53901">
    <property type="entry name" value="Thiolase-like"/>
    <property type="match status" value="2"/>
</dbReference>
<dbReference type="NCBIfam" id="TIGR01733">
    <property type="entry name" value="AA-adenyl-dom"/>
    <property type="match status" value="1"/>
</dbReference>
<dbReference type="SMART" id="SM00825">
    <property type="entry name" value="PKS_KS"/>
    <property type="match status" value="1"/>
</dbReference>
<proteinExistence type="predicted"/>
<dbReference type="OrthoDB" id="9030879at2"/>
<evidence type="ECO:0000256" key="3">
    <source>
        <dbReference type="ARBA" id="ARBA00022679"/>
    </source>
</evidence>
<dbReference type="InterPro" id="IPR001242">
    <property type="entry name" value="Condensation_dom"/>
</dbReference>
<dbReference type="Pfam" id="PF02801">
    <property type="entry name" value="Ketoacyl-synt_C"/>
    <property type="match status" value="1"/>
</dbReference>
<dbReference type="PROSITE" id="PS00455">
    <property type="entry name" value="AMP_BINDING"/>
    <property type="match status" value="1"/>
</dbReference>
<name>A0A0F3IJ75_9GAMM</name>
<keyword evidence="2" id="KW-0597">Phosphoprotein</keyword>
<feature type="domain" description="Carrier" evidence="4">
    <location>
        <begin position="1615"/>
        <end position="1690"/>
    </location>
</feature>
<dbReference type="GO" id="GO:0031177">
    <property type="term" value="F:phosphopantetheine binding"/>
    <property type="evidence" value="ECO:0007669"/>
    <property type="project" value="InterPro"/>
</dbReference>
<comment type="caution">
    <text evidence="6">The sequence shown here is derived from an EMBL/GenBank/DDBJ whole genome shotgun (WGS) entry which is preliminary data.</text>
</comment>
<dbReference type="PROSITE" id="PS52004">
    <property type="entry name" value="KS3_2"/>
    <property type="match status" value="1"/>
</dbReference>
<dbReference type="Gene3D" id="3.30.559.10">
    <property type="entry name" value="Chloramphenicol acetyltransferase-like domain"/>
    <property type="match status" value="1"/>
</dbReference>
<dbReference type="Pfam" id="PF00501">
    <property type="entry name" value="AMP-binding"/>
    <property type="match status" value="1"/>
</dbReference>
<keyword evidence="1" id="KW-0596">Phosphopantetheine</keyword>
<dbReference type="SMART" id="SM01294">
    <property type="entry name" value="PKS_PP_betabranch"/>
    <property type="match status" value="1"/>
</dbReference>
<dbReference type="GO" id="GO:0016746">
    <property type="term" value="F:acyltransferase activity"/>
    <property type="evidence" value="ECO:0007669"/>
    <property type="project" value="InterPro"/>
</dbReference>
<dbReference type="GO" id="GO:0044550">
    <property type="term" value="P:secondary metabolite biosynthetic process"/>
    <property type="evidence" value="ECO:0007669"/>
    <property type="project" value="TreeGrafter"/>
</dbReference>
<dbReference type="Gene3D" id="3.40.50.980">
    <property type="match status" value="2"/>
</dbReference>
<dbReference type="InterPro" id="IPR014031">
    <property type="entry name" value="Ketoacyl_synth_C"/>
</dbReference>
<dbReference type="InterPro" id="IPR045851">
    <property type="entry name" value="AMP-bd_C_sf"/>
</dbReference>
<dbReference type="PATRIC" id="fig|1632867.3.peg.101"/>
<dbReference type="Gene3D" id="1.10.1200.10">
    <property type="entry name" value="ACP-like"/>
    <property type="match status" value="3"/>
</dbReference>
<dbReference type="Gene3D" id="3.30.559.30">
    <property type="entry name" value="Nonribosomal peptide synthetase, condensation domain"/>
    <property type="match status" value="1"/>
</dbReference>
<evidence type="ECO:0000256" key="1">
    <source>
        <dbReference type="ARBA" id="ARBA00022450"/>
    </source>
</evidence>
<evidence type="ECO:0000256" key="2">
    <source>
        <dbReference type="ARBA" id="ARBA00022553"/>
    </source>
</evidence>
<evidence type="ECO:0000313" key="7">
    <source>
        <dbReference type="Proteomes" id="UP000033684"/>
    </source>
</evidence>
<dbReference type="GO" id="GO:0072330">
    <property type="term" value="P:monocarboxylic acid biosynthetic process"/>
    <property type="evidence" value="ECO:0007669"/>
    <property type="project" value="UniProtKB-ARBA"/>
</dbReference>
<protein>
    <submittedName>
        <fullName evidence="6">Uncharacterized protein</fullName>
    </submittedName>
</protein>
<dbReference type="SMART" id="SM00823">
    <property type="entry name" value="PKS_PP"/>
    <property type="match status" value="3"/>
</dbReference>
<accession>A0A0F3IJ75</accession>
<dbReference type="InterPro" id="IPR020806">
    <property type="entry name" value="PKS_PP-bd"/>
</dbReference>
<dbReference type="InterPro" id="IPR020845">
    <property type="entry name" value="AMP-binding_CS"/>
</dbReference>
<dbReference type="InterPro" id="IPR014030">
    <property type="entry name" value="Ketoacyl_synth_N"/>
</dbReference>
<dbReference type="CDD" id="cd05930">
    <property type="entry name" value="A_NRPS"/>
    <property type="match status" value="1"/>
</dbReference>
<reference evidence="6 7" key="2">
    <citation type="journal article" date="2016" name="Microb. Ecol.">
        <title>Genome Characteristics of a Novel Type I Methanotroph (Sn10-6) Isolated from a Flooded Indian Rice Field.</title>
        <authorList>
            <person name="Rahalkar M.C."/>
            <person name="Pandit P.S."/>
            <person name="Dhakephalkar P.K."/>
            <person name="Pore S."/>
            <person name="Arora P."/>
            <person name="Kapse N."/>
        </authorList>
    </citation>
    <scope>NUCLEOTIDE SEQUENCE [LARGE SCALE GENOMIC DNA]</scope>
    <source>
        <strain evidence="6 7">Sn10-6</strain>
    </source>
</reference>
<evidence type="ECO:0000313" key="6">
    <source>
        <dbReference type="EMBL" id="KJV06563.1"/>
    </source>
</evidence>
<sequence>MQASLTCSSPQPTMCSYHELIENLTASTPSERPKVLNALLRAMLVEFLELDSLDEVSEQQSFVELGADSMQAIDFKTKIEKILHCSLRSTLLFDYPSVDVLADYLAGVITWPVESTPEPALNVVSTTTHTDLEHVYTDNKTPAIIALAGSFAGIADVNTLWQQVVSGVAMQKTARPEQAGLDFADLPDIKNCIPVWLLGVNESVYASMSKPEQYLYNALCTAITEAKLSPNELIARRTGVFLCVREDTDSVGQAYQIPLAHKLSFLLNLKGPSEVINAFCTSVYVAIDKAVQSLAAGECEQALIGAINLIAPDEFAVKAKAGLYHAILSPDNQTHSFCANASGYLRSEGVGMMLIKPLAQAEQDGNTILGLIKSTSVYHGGRGYSFEAPNPQGLKTAIRQCLLKAGVSTDRIDYIEAHGIGNVMADALELGAIDQIYRQYSTEPDKHWHISCIKPSIGHPEMASGFAALAKVLKAFEHDTLPGIAGLEQLNDELPEQHRLVLSKQSYAWPRRSTPRLAALNSFAIGGMNAHVLIEEYRPGAFTESAALTVQNDVVSHEKTSATQSEHNTVLADLIREVFNLELAEINPDLSLVDYGFDSIKVMRFVSLLNEKLALTIKPSQMLSIDSLADFFALLEKAQQSHKTVTVSHTPVLSLVGEKSPLSLVQKGLWYINETATQPIGFNVPVTFALSEPVNVDALRAALVAMLVKHPLLTVTFVAESGTDDIVQVVRPVEQALQFETRPVSATEQPEAVMWTLLKQPFDLKRDPLVRLYCLLPESGEQWVFFVIHHIVFDGTSGALFIAEFWANYRQFTQQATVAEQPPELAFFDYVAWEQAYLNSVEAEQDLAWWLAQLAGQSATSNLPYDRLPVVGSTLDIGCCKQTLSTDLVLALKRVSAELKVNLSVLLLTAFQIFLHKLTRENAVAVTTPVRGRPKTSHENSMGCYINVMVTHLQLSPESSFVELVQANRRQFLASLDHAQLPLPKVLAGLGLTLTNPKEIPFPVSFTYQNFFDELLDNQQVLQNIRSVYDIYQQAEDNYTLEVYDFRQSLQFNFKYKRSLFDDATVVRHSEHFNTLLAGLIANPTLLVKQYSLLSPVQQEVLLQGFNQSQQVFSDLPIERLLLATSERLPGHIALICQGETMTYQTLYAQAQAVAAYLQAQHVQPDELVAIALPRSIDMVVAVLGILLAGAAYLPLALDQAPERMAYQIDDAGVRIVLTGSDDLARMQGLSGVHSITLAEIREQPVGNTVLTSQATPDHLAYVIYTSGSTGQPKGVMISRRSLSNLAQAMVQAYEITEQDRVLQFAALNFDMSVEELFPYLFAGAGIVIRQEQDIELERFYSLVMSQCVTVLNLPPQFYTVLELLAPQQKTALFNQVRLVAFGGEALPSATLTALQHYPVRIINAYGPTECTVNAALADVTHSCQVTIGKALANMQLYVLDEELNVLAIGVIGELHVAGVGVARGYLNQPELTAEKFVPNPFGPGYLYKTGDLVRWLPNGDLEYQGRSDNQIKIRGFRVELGEIERCLLAYEGIVNAAVVLQTAPNTMLVGFYVAEQALDESALRHSLRQQLPDYMVPSAFMRLERLPVTVNGKIDRQSLQDQAVTSASAAGYVAPETALQQTLTAIWQDVLGVAEIGIDDDFFGLGGHSLLAIQIVLRVNQQLAVNIALSHLFSAGTIRHLAQCIQQADTQIAQDSLTRFVQQSHEWVL</sequence>
<organism evidence="6 7">
    <name type="scientific">Methylocucumis oryzae</name>
    <dbReference type="NCBI Taxonomy" id="1632867"/>
    <lineage>
        <taxon>Bacteria</taxon>
        <taxon>Pseudomonadati</taxon>
        <taxon>Pseudomonadota</taxon>
        <taxon>Gammaproteobacteria</taxon>
        <taxon>Methylococcales</taxon>
        <taxon>Methylococcaceae</taxon>
        <taxon>Methylocucumis</taxon>
    </lineage>
</organism>
<dbReference type="InterPro" id="IPR009081">
    <property type="entry name" value="PP-bd_ACP"/>
</dbReference>
<dbReference type="PROSITE" id="PS50075">
    <property type="entry name" value="CARRIER"/>
    <property type="match status" value="3"/>
</dbReference>
<dbReference type="SUPFAM" id="SSF47336">
    <property type="entry name" value="ACP-like"/>
    <property type="match status" value="3"/>
</dbReference>
<dbReference type="GO" id="GO:0043041">
    <property type="term" value="P:amino acid activation for nonribosomal peptide biosynthetic process"/>
    <property type="evidence" value="ECO:0007669"/>
    <property type="project" value="TreeGrafter"/>
</dbReference>
<dbReference type="Pfam" id="PF00109">
    <property type="entry name" value="ketoacyl-synt"/>
    <property type="match status" value="1"/>
</dbReference>
<feature type="domain" description="Carrier" evidence="4">
    <location>
        <begin position="34"/>
        <end position="109"/>
    </location>
</feature>
<dbReference type="Proteomes" id="UP000033684">
    <property type="component" value="Unassembled WGS sequence"/>
</dbReference>
<dbReference type="InterPro" id="IPR000873">
    <property type="entry name" value="AMP-dep_synth/lig_dom"/>
</dbReference>
<dbReference type="EMBL" id="LAJX01000101">
    <property type="protein sequence ID" value="KJV06563.1"/>
    <property type="molecule type" value="Genomic_DNA"/>
</dbReference>
<dbReference type="CDD" id="cd00833">
    <property type="entry name" value="PKS"/>
    <property type="match status" value="1"/>
</dbReference>
<dbReference type="Pfam" id="PF13193">
    <property type="entry name" value="AMP-binding_C"/>
    <property type="match status" value="1"/>
</dbReference>
<dbReference type="FunFam" id="2.30.38.10:FF:000001">
    <property type="entry name" value="Non-ribosomal peptide synthetase PvdI"/>
    <property type="match status" value="1"/>
</dbReference>
<dbReference type="Pfam" id="PF00668">
    <property type="entry name" value="Condensation"/>
    <property type="match status" value="1"/>
</dbReference>
<dbReference type="Gene3D" id="3.40.47.10">
    <property type="match status" value="1"/>
</dbReference>
<reference evidence="7" key="1">
    <citation type="submission" date="2015-03" db="EMBL/GenBank/DDBJ databases">
        <title>Draft genome sequence of a novel methanotroph (Sn10-6) isolated from flooded ricefield rhizosphere in India.</title>
        <authorList>
            <person name="Pandit P.S."/>
            <person name="Pore S.D."/>
            <person name="Arora P."/>
            <person name="Kapse N.G."/>
            <person name="Dhakephalkar P.K."/>
            <person name="Rahalkar M.C."/>
        </authorList>
    </citation>
    <scope>NUCLEOTIDE SEQUENCE [LARGE SCALE GENOMIC DNA]</scope>
    <source>
        <strain evidence="7">Sn10-6</strain>
    </source>
</reference>
<dbReference type="FunFam" id="1.10.1200.10:FF:000016">
    <property type="entry name" value="Non-ribosomal peptide synthase"/>
    <property type="match status" value="1"/>
</dbReference>
<evidence type="ECO:0000259" key="5">
    <source>
        <dbReference type="PROSITE" id="PS52004"/>
    </source>
</evidence>
<dbReference type="InterPro" id="IPR010071">
    <property type="entry name" value="AA_adenyl_dom"/>
</dbReference>
<dbReference type="PANTHER" id="PTHR45527:SF1">
    <property type="entry name" value="FATTY ACID SYNTHASE"/>
    <property type="match status" value="1"/>
</dbReference>
<evidence type="ECO:0000259" key="4">
    <source>
        <dbReference type="PROSITE" id="PS50075"/>
    </source>
</evidence>
<feature type="domain" description="Ketosynthase family 3 (KS3)" evidence="5">
    <location>
        <begin position="139"/>
        <end position="536"/>
    </location>
</feature>
<dbReference type="SUPFAM" id="SSF56801">
    <property type="entry name" value="Acetyl-CoA synthetase-like"/>
    <property type="match status" value="1"/>
</dbReference>
<dbReference type="InterPro" id="IPR023213">
    <property type="entry name" value="CAT-like_dom_sf"/>
</dbReference>
<dbReference type="GO" id="GO:0005737">
    <property type="term" value="C:cytoplasm"/>
    <property type="evidence" value="ECO:0007669"/>
    <property type="project" value="TreeGrafter"/>
</dbReference>